<keyword evidence="2 8" id="KW-0560">Oxidoreductase</keyword>
<dbReference type="InterPro" id="IPR020828">
    <property type="entry name" value="GlycerAld_3-P_DH_NAD(P)-bd"/>
</dbReference>
<feature type="binding site" evidence="4">
    <location>
        <begin position="245"/>
        <end position="246"/>
    </location>
    <ligand>
        <name>D-glyceraldehyde 3-phosphate</name>
        <dbReference type="ChEBI" id="CHEBI:59776"/>
    </ligand>
</feature>
<dbReference type="GO" id="GO:0006006">
    <property type="term" value="P:glucose metabolic process"/>
    <property type="evidence" value="ECO:0007669"/>
    <property type="project" value="InterPro"/>
</dbReference>
<gene>
    <name evidence="10" type="ORF">A3H66_02000</name>
</gene>
<evidence type="ECO:0000256" key="4">
    <source>
        <dbReference type="PIRSR" id="PIRSR000149-2"/>
    </source>
</evidence>
<dbReference type="CDD" id="cd18126">
    <property type="entry name" value="GAPDH_I_C"/>
    <property type="match status" value="1"/>
</dbReference>
<organism evidence="10 11">
    <name type="scientific">Candidatus Falkowbacteria bacterium RIFCSPLOWO2_02_FULL_45_21</name>
    <dbReference type="NCBI Taxonomy" id="1797989"/>
    <lineage>
        <taxon>Bacteria</taxon>
        <taxon>Candidatus Falkowiibacteriota</taxon>
    </lineage>
</organism>
<dbReference type="Gene3D" id="3.40.50.720">
    <property type="entry name" value="NAD(P)-binding Rossmann-like Domain"/>
    <property type="match status" value="2"/>
</dbReference>
<dbReference type="Gene3D" id="3.30.360.10">
    <property type="entry name" value="Dihydrodipicolinate Reductase, domain 2"/>
    <property type="match status" value="1"/>
</dbReference>
<dbReference type="PRINTS" id="PR00078">
    <property type="entry name" value="G3PDHDRGNASE"/>
</dbReference>
<evidence type="ECO:0000256" key="5">
    <source>
        <dbReference type="PIRSR" id="PIRSR000149-3"/>
    </source>
</evidence>
<feature type="binding site" evidence="5">
    <location>
        <position position="38"/>
    </location>
    <ligand>
        <name>NAD(+)</name>
        <dbReference type="ChEBI" id="CHEBI:57540"/>
    </ligand>
</feature>
<dbReference type="PANTHER" id="PTHR43148">
    <property type="entry name" value="GLYCERALDEHYDE-3-PHOSPHATE DEHYDROGENASE 2"/>
    <property type="match status" value="1"/>
</dbReference>
<evidence type="ECO:0000256" key="2">
    <source>
        <dbReference type="ARBA" id="ARBA00023002"/>
    </source>
</evidence>
<keyword evidence="5" id="KW-0520">NAD</keyword>
<feature type="binding site" evidence="5">
    <location>
        <position position="350"/>
    </location>
    <ligand>
        <name>NAD(+)</name>
        <dbReference type="ChEBI" id="CHEBI:57540"/>
    </ligand>
</feature>
<dbReference type="Pfam" id="PF02800">
    <property type="entry name" value="Gp_dh_C"/>
    <property type="match status" value="1"/>
</dbReference>
<dbReference type="AlphaFoldDB" id="A0A1F5SCV2"/>
<feature type="active site" description="Nucleophile" evidence="3">
    <location>
        <position position="187"/>
    </location>
</feature>
<evidence type="ECO:0000256" key="3">
    <source>
        <dbReference type="PIRSR" id="PIRSR000149-1"/>
    </source>
</evidence>
<protein>
    <recommendedName>
        <fullName evidence="8">Glyceraldehyde-3-phosphate dehydrogenase</fullName>
        <ecNumber evidence="8">1.2.1.-</ecNumber>
    </recommendedName>
</protein>
<dbReference type="GO" id="GO:0051287">
    <property type="term" value="F:NAD binding"/>
    <property type="evidence" value="ECO:0007669"/>
    <property type="project" value="InterPro"/>
</dbReference>
<dbReference type="SUPFAM" id="SSF51735">
    <property type="entry name" value="NAD(P)-binding Rossmann-fold domains"/>
    <property type="match status" value="1"/>
</dbReference>
<evidence type="ECO:0000313" key="11">
    <source>
        <dbReference type="Proteomes" id="UP000178783"/>
    </source>
</evidence>
<dbReference type="PIRSF" id="PIRSF000149">
    <property type="entry name" value="GAP_DH"/>
    <property type="match status" value="1"/>
</dbReference>
<dbReference type="GO" id="GO:0016620">
    <property type="term" value="F:oxidoreductase activity, acting on the aldehyde or oxo group of donors, NAD or NADP as acceptor"/>
    <property type="evidence" value="ECO:0007669"/>
    <property type="project" value="InterPro"/>
</dbReference>
<proteinExistence type="inferred from homology"/>
<reference evidence="10 11" key="1">
    <citation type="journal article" date="2016" name="Nat. Commun.">
        <title>Thousands of microbial genomes shed light on interconnected biogeochemical processes in an aquifer system.</title>
        <authorList>
            <person name="Anantharaman K."/>
            <person name="Brown C.T."/>
            <person name="Hug L.A."/>
            <person name="Sharon I."/>
            <person name="Castelle C.J."/>
            <person name="Probst A.J."/>
            <person name="Thomas B.C."/>
            <person name="Singh A."/>
            <person name="Wilkins M.J."/>
            <person name="Karaoz U."/>
            <person name="Brodie E.L."/>
            <person name="Williams K.H."/>
            <person name="Hubbard S.S."/>
            <person name="Banfield J.F."/>
        </authorList>
    </citation>
    <scope>NUCLEOTIDE SEQUENCE [LARGE SCALE GENOMIC DNA]</scope>
</reference>
<dbReference type="GO" id="GO:0050661">
    <property type="term" value="F:NADP binding"/>
    <property type="evidence" value="ECO:0007669"/>
    <property type="project" value="InterPro"/>
</dbReference>
<dbReference type="STRING" id="1797989.A3H66_02000"/>
<feature type="site" description="Activates thiol group during catalysis" evidence="6">
    <location>
        <position position="214"/>
    </location>
</feature>
<dbReference type="Pfam" id="PF00044">
    <property type="entry name" value="Gp_dh_N"/>
    <property type="match status" value="1"/>
</dbReference>
<comment type="caution">
    <text evidence="10">The sequence shown here is derived from an EMBL/GenBank/DDBJ whole genome shotgun (WGS) entry which is preliminary data.</text>
</comment>
<dbReference type="InterPro" id="IPR020831">
    <property type="entry name" value="GlycerAld/Erythrose_P_DH"/>
</dbReference>
<feature type="domain" description="Glyceraldehyde 3-phosphate dehydrogenase NAD(P) binding" evidence="9">
    <location>
        <begin position="7"/>
        <end position="187"/>
    </location>
</feature>
<dbReference type="CDD" id="cd05214">
    <property type="entry name" value="GAPDH_I_N"/>
    <property type="match status" value="1"/>
</dbReference>
<dbReference type="SMART" id="SM00846">
    <property type="entry name" value="Gp_dh_N"/>
    <property type="match status" value="1"/>
</dbReference>
<evidence type="ECO:0000256" key="1">
    <source>
        <dbReference type="ARBA" id="ARBA00007406"/>
    </source>
</evidence>
<dbReference type="FunFam" id="3.30.360.10:FF:000002">
    <property type="entry name" value="Glyceraldehyde-3-phosphate dehydrogenase"/>
    <property type="match status" value="1"/>
</dbReference>
<dbReference type="PROSITE" id="PS00071">
    <property type="entry name" value="GAPDH"/>
    <property type="match status" value="1"/>
</dbReference>
<feature type="binding site" evidence="4">
    <location>
        <begin position="186"/>
        <end position="188"/>
    </location>
    <ligand>
        <name>D-glyceraldehyde 3-phosphate</name>
        <dbReference type="ChEBI" id="CHEBI:59776"/>
    </ligand>
</feature>
<evidence type="ECO:0000256" key="7">
    <source>
        <dbReference type="RuleBase" id="RU000397"/>
    </source>
</evidence>
<dbReference type="SUPFAM" id="SSF55347">
    <property type="entry name" value="Glyceraldehyde-3-phosphate dehydrogenase-like, C-terminal domain"/>
    <property type="match status" value="1"/>
</dbReference>
<dbReference type="NCBIfam" id="TIGR01534">
    <property type="entry name" value="GAPDH-I"/>
    <property type="match status" value="1"/>
</dbReference>
<feature type="binding site" evidence="5">
    <location>
        <position position="124"/>
    </location>
    <ligand>
        <name>NAD(+)</name>
        <dbReference type="ChEBI" id="CHEBI:57540"/>
    </ligand>
</feature>
<accession>A0A1F5SCV2</accession>
<evidence type="ECO:0000256" key="6">
    <source>
        <dbReference type="PIRSR" id="PIRSR000149-4"/>
    </source>
</evidence>
<name>A0A1F5SCV2_9BACT</name>
<evidence type="ECO:0000313" key="10">
    <source>
        <dbReference type="EMBL" id="OGF24303.1"/>
    </source>
</evidence>
<dbReference type="InterPro" id="IPR020830">
    <property type="entry name" value="GlycerAld_3-P_DH_AS"/>
</dbReference>
<keyword evidence="5" id="KW-0547">Nucleotide-binding</keyword>
<comment type="similarity">
    <text evidence="1 7">Belongs to the glyceraldehyde-3-phosphate dehydrogenase family.</text>
</comment>
<evidence type="ECO:0000256" key="8">
    <source>
        <dbReference type="RuleBase" id="RU361160"/>
    </source>
</evidence>
<dbReference type="InterPro" id="IPR036291">
    <property type="entry name" value="NAD(P)-bd_dom_sf"/>
</dbReference>
<feature type="binding site" evidence="5">
    <location>
        <begin position="16"/>
        <end position="17"/>
    </location>
    <ligand>
        <name>NAD(+)</name>
        <dbReference type="ChEBI" id="CHEBI:57540"/>
    </ligand>
</feature>
<dbReference type="EC" id="1.2.1.-" evidence="8"/>
<dbReference type="Proteomes" id="UP000178783">
    <property type="component" value="Unassembled WGS sequence"/>
</dbReference>
<sequence>MPISNGVNIAINGFGRIGRAAFKALLNKKGINVAAINDLTDTKTLAHLLQHDSCYGTYEKKVAAEADNLMVGGKKYRVLKEKEPARLPWGKLKVDIVLECTGRFLDALGAGQHLEAGATKVILSAPASASADAKALADKKATAGKPAKEKTPSSSLLSGGEAIKTIVLSVNEKDLTKDDKIISMASCTTNCLAPVTKIVRDNFGVKKAIMSTAHSYTAGQNLVDGPHKDLRRARAAGLNIVPTTTGAAKATAKTIPELAGKFDGLALRLPTPVVSLCDIVYLTEKSVTAEAVNQAIKKAAAGDYKGYVAVTEEPLVSSDFIGNANSAIVDLPLTKVIDGDLLKIIAWYDNEWGYSCRLADLCEYIGKKKLL</sequence>
<dbReference type="InterPro" id="IPR006424">
    <property type="entry name" value="Glyceraldehyde-3-P_DH_1"/>
</dbReference>
<evidence type="ECO:0000259" key="9">
    <source>
        <dbReference type="SMART" id="SM00846"/>
    </source>
</evidence>
<feature type="binding site" evidence="4">
    <location>
        <position position="268"/>
    </location>
    <ligand>
        <name>D-glyceraldehyde 3-phosphate</name>
        <dbReference type="ChEBI" id="CHEBI:59776"/>
    </ligand>
</feature>
<dbReference type="FunFam" id="3.40.50.720:FF:000001">
    <property type="entry name" value="Glyceraldehyde-3-phosphate dehydrogenase"/>
    <property type="match status" value="1"/>
</dbReference>
<dbReference type="InterPro" id="IPR020829">
    <property type="entry name" value="GlycerAld_3-P_DH_cat"/>
</dbReference>
<feature type="binding site" evidence="4">
    <location>
        <position position="217"/>
    </location>
    <ligand>
        <name>D-glyceraldehyde 3-phosphate</name>
        <dbReference type="ChEBI" id="CHEBI:59776"/>
    </ligand>
</feature>
<dbReference type="EMBL" id="MFFW01000028">
    <property type="protein sequence ID" value="OGF24303.1"/>
    <property type="molecule type" value="Genomic_DNA"/>
</dbReference>